<accession>A0ABU8BG51</accession>
<feature type="transmembrane region" description="Helical" evidence="1">
    <location>
        <begin position="170"/>
        <end position="191"/>
    </location>
</feature>
<name>A0ABU8BG51_9BRAD</name>
<sequence length="502" mass="52701">MENLEALMHGFGIALSGNHIFLMLIGVLLGILVGVLPGLGAPNGVSLLLPLTFGMQPVSAIILLSSMYWGALFGGSVTSILFNIPGEPSSVATTFDGYPMARDGRPTTALATAFGSAAFGALAGVVLITLSASWVAQVALAFGPPEYFAVYFLAFASFVGMGGTPPIKTLVSLAIGFALAAVGIDTVSGSVRLTMGIDEMVKGVSFVVAVMGLFGIGELLIAVEEEFHVKAISSKVEWREVFRTLAGLPRYGWALLRSAAIGCWMGITPGGPTAASFMSYGIAKRLSPQHANFGKGEPEGIVAPEAADHAAGTSALLPMLSLGIPGSATAAVMMGGLMIWGLNPGPMLFVEQKDFVWGLIASMYLGNVVAVVLVLLTVPIFAALMRVPFFIIAPVIVIICTVGAYSVSNSYLDVMLMMGFGVLGYLFKKLHYPLAPLVLAIVIGDKAEDAFRQSMLMSRGSLGIFFAKPLVTTLILLGAALLLMPVIWRTIGRMMQRSEVKP</sequence>
<dbReference type="RefSeq" id="WP_334483843.1">
    <property type="nucleotide sequence ID" value="NZ_JAZHRV010000001.1"/>
</dbReference>
<keyword evidence="4" id="KW-1185">Reference proteome</keyword>
<keyword evidence="1" id="KW-0472">Membrane</keyword>
<organism evidence="3 4">
    <name type="scientific">Bradyrhizobium algeriense</name>
    <dbReference type="NCBI Taxonomy" id="634784"/>
    <lineage>
        <taxon>Bacteria</taxon>
        <taxon>Pseudomonadati</taxon>
        <taxon>Pseudomonadota</taxon>
        <taxon>Alphaproteobacteria</taxon>
        <taxon>Hyphomicrobiales</taxon>
        <taxon>Nitrobacteraceae</taxon>
        <taxon>Bradyrhizobium</taxon>
    </lineage>
</organism>
<feature type="transmembrane region" description="Helical" evidence="1">
    <location>
        <begin position="383"/>
        <end position="405"/>
    </location>
</feature>
<feature type="transmembrane region" description="Helical" evidence="1">
    <location>
        <begin position="462"/>
        <end position="488"/>
    </location>
</feature>
<dbReference type="EMBL" id="JAZHRV010000001">
    <property type="protein sequence ID" value="MEH2557536.1"/>
    <property type="molecule type" value="Genomic_DNA"/>
</dbReference>
<evidence type="ECO:0000256" key="1">
    <source>
        <dbReference type="SAM" id="Phobius"/>
    </source>
</evidence>
<feature type="transmembrane region" description="Helical" evidence="1">
    <location>
        <begin position="355"/>
        <end position="376"/>
    </location>
</feature>
<proteinExistence type="predicted"/>
<dbReference type="PANTHER" id="PTHR35342">
    <property type="entry name" value="TRICARBOXYLIC TRANSPORT PROTEIN"/>
    <property type="match status" value="1"/>
</dbReference>
<comment type="caution">
    <text evidence="3">The sequence shown here is derived from an EMBL/GenBank/DDBJ whole genome shotgun (WGS) entry which is preliminary data.</text>
</comment>
<dbReference type="Proteomes" id="UP001364224">
    <property type="component" value="Unassembled WGS sequence"/>
</dbReference>
<dbReference type="InterPro" id="IPR002823">
    <property type="entry name" value="DUF112_TM"/>
</dbReference>
<evidence type="ECO:0000313" key="4">
    <source>
        <dbReference type="Proteomes" id="UP001364224"/>
    </source>
</evidence>
<evidence type="ECO:0000259" key="2">
    <source>
        <dbReference type="Pfam" id="PF01970"/>
    </source>
</evidence>
<feature type="transmembrane region" description="Helical" evidence="1">
    <location>
        <begin position="203"/>
        <end position="223"/>
    </location>
</feature>
<keyword evidence="1" id="KW-1133">Transmembrane helix</keyword>
<feature type="transmembrane region" description="Helical" evidence="1">
    <location>
        <begin position="20"/>
        <end position="40"/>
    </location>
</feature>
<keyword evidence="1" id="KW-0812">Transmembrane</keyword>
<dbReference type="Pfam" id="PF01970">
    <property type="entry name" value="TctA"/>
    <property type="match status" value="1"/>
</dbReference>
<feature type="transmembrane region" description="Helical" evidence="1">
    <location>
        <begin position="147"/>
        <end position="163"/>
    </location>
</feature>
<feature type="transmembrane region" description="Helical" evidence="1">
    <location>
        <begin position="109"/>
        <end position="135"/>
    </location>
</feature>
<gene>
    <name evidence="3" type="ORF">V1286_005065</name>
</gene>
<reference evidence="3 4" key="1">
    <citation type="submission" date="2024-02" db="EMBL/GenBank/DDBJ databases">
        <title>Adaptive strategies in a cosmopolitan and abundant soil bacterium.</title>
        <authorList>
            <person name="Carini P."/>
        </authorList>
    </citation>
    <scope>NUCLEOTIDE SEQUENCE [LARGE SCALE GENOMIC DNA]</scope>
    <source>
        <strain evidence="3 4">AZCC 1608</strain>
    </source>
</reference>
<dbReference type="PANTHER" id="PTHR35342:SF1">
    <property type="entry name" value="BLR4373 PROTEIN"/>
    <property type="match status" value="1"/>
</dbReference>
<protein>
    <submittedName>
        <fullName evidence="3">Tricarboxylic transport membrane protein</fullName>
    </submittedName>
</protein>
<feature type="domain" description="DUF112" evidence="2">
    <location>
        <begin position="20"/>
        <end position="439"/>
    </location>
</feature>
<evidence type="ECO:0000313" key="3">
    <source>
        <dbReference type="EMBL" id="MEH2557536.1"/>
    </source>
</evidence>
<feature type="transmembrane region" description="Helical" evidence="1">
    <location>
        <begin position="322"/>
        <end position="343"/>
    </location>
</feature>